<accession>A0A1I1U585</accession>
<feature type="region of interest" description="Disordered" evidence="1">
    <location>
        <begin position="164"/>
        <end position="208"/>
    </location>
</feature>
<feature type="region of interest" description="Disordered" evidence="1">
    <location>
        <begin position="55"/>
        <end position="146"/>
    </location>
</feature>
<feature type="compositionally biased region" description="Basic and acidic residues" evidence="1">
    <location>
        <begin position="86"/>
        <end position="120"/>
    </location>
</feature>
<dbReference type="EMBL" id="FOMJ01000007">
    <property type="protein sequence ID" value="SFD65972.1"/>
    <property type="molecule type" value="Genomic_DNA"/>
</dbReference>
<reference evidence="2 3" key="1">
    <citation type="submission" date="2016-10" db="EMBL/GenBank/DDBJ databases">
        <authorList>
            <person name="de Groot N.N."/>
        </authorList>
    </citation>
    <scope>NUCLEOTIDE SEQUENCE [LARGE SCALE GENOMIC DNA]</scope>
    <source>
        <strain evidence="2 3">HL3</strain>
    </source>
</reference>
<evidence type="ECO:0008006" key="4">
    <source>
        <dbReference type="Google" id="ProtNLM"/>
    </source>
</evidence>
<name>A0A1I1U585_9GAMM</name>
<dbReference type="RefSeq" id="WP_093428673.1">
    <property type="nucleotide sequence ID" value="NZ_FOMJ01000007.1"/>
</dbReference>
<organism evidence="2 3">
    <name type="scientific">Thiohalospira halophila DSM 15071</name>
    <dbReference type="NCBI Taxonomy" id="1123397"/>
    <lineage>
        <taxon>Bacteria</taxon>
        <taxon>Pseudomonadati</taxon>
        <taxon>Pseudomonadota</taxon>
        <taxon>Gammaproteobacteria</taxon>
        <taxon>Thiohalospirales</taxon>
        <taxon>Thiohalospiraceae</taxon>
        <taxon>Thiohalospira</taxon>
    </lineage>
</organism>
<evidence type="ECO:0000313" key="3">
    <source>
        <dbReference type="Proteomes" id="UP000198611"/>
    </source>
</evidence>
<dbReference type="OrthoDB" id="7062656at2"/>
<evidence type="ECO:0000256" key="1">
    <source>
        <dbReference type="SAM" id="MobiDB-lite"/>
    </source>
</evidence>
<feature type="compositionally biased region" description="Basic residues" evidence="1">
    <location>
        <begin position="71"/>
        <end position="85"/>
    </location>
</feature>
<proteinExistence type="predicted"/>
<sequence length="227" mass="24954">MARMSLEQVRPGMVLASPVMGANQRVLLRAGVQLTRKHLQSLASLGFTQLDIRQAEQPTRGEEPAKAQQPQRRRTSQQQPRRPRPSRPEPRPATPRRERIADKPILDHVPDEPIPERAREVMSTLEVSRPASRSLHERTSADPETVRQARAISESLLAHTRHAEGSALGEALQRAAARRLGDDGVAEGEPATAPQATGEAEATSDPLEVRNDALKDLIAGQFGRRPS</sequence>
<dbReference type="Proteomes" id="UP000198611">
    <property type="component" value="Unassembled WGS sequence"/>
</dbReference>
<protein>
    <recommendedName>
        <fullName evidence="4">DUF3391 domain-containing protein</fullName>
    </recommendedName>
</protein>
<dbReference type="STRING" id="1123397.SAMN05660831_02035"/>
<keyword evidence="3" id="KW-1185">Reference proteome</keyword>
<evidence type="ECO:0000313" key="2">
    <source>
        <dbReference type="EMBL" id="SFD65972.1"/>
    </source>
</evidence>
<feature type="compositionally biased region" description="Basic and acidic residues" evidence="1">
    <location>
        <begin position="134"/>
        <end position="146"/>
    </location>
</feature>
<gene>
    <name evidence="2" type="ORF">SAMN05660831_02035</name>
</gene>
<dbReference type="AlphaFoldDB" id="A0A1I1U585"/>